<dbReference type="Proteomes" id="UP001218188">
    <property type="component" value="Unassembled WGS sequence"/>
</dbReference>
<feature type="chain" id="PRO_5042182472" evidence="1">
    <location>
        <begin position="20"/>
        <end position="620"/>
    </location>
</feature>
<proteinExistence type="predicted"/>
<evidence type="ECO:0000256" key="1">
    <source>
        <dbReference type="SAM" id="SignalP"/>
    </source>
</evidence>
<dbReference type="SUPFAM" id="SSF52058">
    <property type="entry name" value="L domain-like"/>
    <property type="match status" value="1"/>
</dbReference>
<sequence length="620" mass="67434">MNGFFIALSLLAAIAQSTAATFSSASDSASALGLAVACVSGSNVGGGGGRGAIGGSYAFDSAFGDIVSLHQGHPLGNAFAAGSAVVRAAAPIIASSVGPAFASVVAGRPSYPAIGTNLPPTVAYVDAHIERISRLSVVPYADVVIGLARGGAYAGRGGNADPFVGRVLGKAIWIVQHVTFGFPNEILLQIFSHSIGDFHQSAPARQAYVRTLYAIIGTCRHWAHFVDCNRCLWASYDLNPFRLTSSVDLWLSKLYGVPIDLRLDFDDLFSLYHPVSTAAAPRLSVRNTILRAAPVLGSCARLSINAEETFSYPFLLELLCAASGRLLVSLSLTRVTLAFMEGFLPPPTLAPNLFFKTGVPLLRFLRLRNATPGWDDHKFYPRLEVLVVHDLHALICFTAIQLYLILLSCSSLMYLSLRDVPCDALPPRPHAFFSCVYLLELDLHLTGTLGIPDVLSRCEMPSLRKLSLTLDSEFDLRCLLACSFLEQVAVLSLEAPSFTREVMTELWSRLPSVEDLDIGRAGFTAFDALYSLDGPFDAQHFCPKLRCLTVVDVCPSYARRFLERRFAAGFILVQLTMFRAADFSERVESDVDWLSNVLGADHFKIDPDCELFVAPQWIEH</sequence>
<keyword evidence="3" id="KW-1185">Reference proteome</keyword>
<evidence type="ECO:0000313" key="3">
    <source>
        <dbReference type="Proteomes" id="UP001218188"/>
    </source>
</evidence>
<accession>A0AAD6WNB6</accession>
<dbReference type="EMBL" id="JARJCM010000307">
    <property type="protein sequence ID" value="KAJ7019102.1"/>
    <property type="molecule type" value="Genomic_DNA"/>
</dbReference>
<dbReference type="InterPro" id="IPR032675">
    <property type="entry name" value="LRR_dom_sf"/>
</dbReference>
<reference evidence="2" key="1">
    <citation type="submission" date="2023-03" db="EMBL/GenBank/DDBJ databases">
        <title>Massive genome expansion in bonnet fungi (Mycena s.s.) driven by repeated elements and novel gene families across ecological guilds.</title>
        <authorList>
            <consortium name="Lawrence Berkeley National Laboratory"/>
            <person name="Harder C.B."/>
            <person name="Miyauchi S."/>
            <person name="Viragh M."/>
            <person name="Kuo A."/>
            <person name="Thoen E."/>
            <person name="Andreopoulos B."/>
            <person name="Lu D."/>
            <person name="Skrede I."/>
            <person name="Drula E."/>
            <person name="Henrissat B."/>
            <person name="Morin E."/>
            <person name="Kohler A."/>
            <person name="Barry K."/>
            <person name="LaButti K."/>
            <person name="Morin E."/>
            <person name="Salamov A."/>
            <person name="Lipzen A."/>
            <person name="Mereny Z."/>
            <person name="Hegedus B."/>
            <person name="Baldrian P."/>
            <person name="Stursova M."/>
            <person name="Weitz H."/>
            <person name="Taylor A."/>
            <person name="Grigoriev I.V."/>
            <person name="Nagy L.G."/>
            <person name="Martin F."/>
            <person name="Kauserud H."/>
        </authorList>
    </citation>
    <scope>NUCLEOTIDE SEQUENCE</scope>
    <source>
        <strain evidence="2">CBHHK200</strain>
    </source>
</reference>
<dbReference type="AlphaFoldDB" id="A0AAD6WNB6"/>
<protein>
    <submittedName>
        <fullName evidence="2">Uncharacterized protein</fullName>
    </submittedName>
</protein>
<feature type="signal peptide" evidence="1">
    <location>
        <begin position="1"/>
        <end position="19"/>
    </location>
</feature>
<name>A0AAD6WNB6_9AGAR</name>
<organism evidence="2 3">
    <name type="scientific">Mycena alexandri</name>
    <dbReference type="NCBI Taxonomy" id="1745969"/>
    <lineage>
        <taxon>Eukaryota</taxon>
        <taxon>Fungi</taxon>
        <taxon>Dikarya</taxon>
        <taxon>Basidiomycota</taxon>
        <taxon>Agaricomycotina</taxon>
        <taxon>Agaricomycetes</taxon>
        <taxon>Agaricomycetidae</taxon>
        <taxon>Agaricales</taxon>
        <taxon>Marasmiineae</taxon>
        <taxon>Mycenaceae</taxon>
        <taxon>Mycena</taxon>
    </lineage>
</organism>
<keyword evidence="1" id="KW-0732">Signal</keyword>
<dbReference type="Gene3D" id="3.80.10.10">
    <property type="entry name" value="Ribonuclease Inhibitor"/>
    <property type="match status" value="1"/>
</dbReference>
<evidence type="ECO:0000313" key="2">
    <source>
        <dbReference type="EMBL" id="KAJ7019102.1"/>
    </source>
</evidence>
<comment type="caution">
    <text evidence="2">The sequence shown here is derived from an EMBL/GenBank/DDBJ whole genome shotgun (WGS) entry which is preliminary data.</text>
</comment>
<gene>
    <name evidence="2" type="ORF">C8F04DRAFT_1198092</name>
</gene>